<dbReference type="Proteomes" id="UP000694844">
    <property type="component" value="Chromosome 1"/>
</dbReference>
<gene>
    <name evidence="4 5" type="primary">LOC111102933</name>
</gene>
<dbReference type="RefSeq" id="XP_022291704.1">
    <property type="nucleotide sequence ID" value="XM_022435996.1"/>
</dbReference>
<sequence length="303" mass="34907">MMIYMFSIKWVLIIQISDVLAQECFPSIPTHTVVPSCPNTELELHIAHYRKQCYSLATIQNCTRPLDFRYHCVLNKLSTKAVELCAPRIVSQGFCIHFDEHTGILAENYNMDCTKFSHPCPKRFLSSDVMQYKECTSTIKVSSGLNFLGIKKRDVYHGESNHWIIILAIVACLGFTISIFMIFHKVFEKTAKMQMCSHRKEQREEMKMENEENVLYDVISAEAPNETSLMLENLNASDSASFQTMLKQLDLDKYLTLFHDHGVDNMKAFCLLTQNDFEKFGLNKGQSLKCAFATEHLNRPKFN</sequence>
<evidence type="ECO:0000313" key="3">
    <source>
        <dbReference type="Proteomes" id="UP000694844"/>
    </source>
</evidence>
<accession>A0A8B8ANK9</accession>
<protein>
    <submittedName>
        <fullName evidence="4 5">Uncharacterized protein LOC111102933 isoform X1</fullName>
    </submittedName>
</protein>
<feature type="chain" id="PRO_5044665878" evidence="2">
    <location>
        <begin position="22"/>
        <end position="303"/>
    </location>
</feature>
<keyword evidence="3" id="KW-1185">Reference proteome</keyword>
<feature type="signal peptide" evidence="2">
    <location>
        <begin position="1"/>
        <end position="21"/>
    </location>
</feature>
<feature type="transmembrane region" description="Helical" evidence="1">
    <location>
        <begin position="163"/>
        <end position="183"/>
    </location>
</feature>
<dbReference type="InterPro" id="IPR013761">
    <property type="entry name" value="SAM/pointed_sf"/>
</dbReference>
<dbReference type="Gene3D" id="1.10.150.50">
    <property type="entry name" value="Transcription Factor, Ets-1"/>
    <property type="match status" value="1"/>
</dbReference>
<reference evidence="3" key="1">
    <citation type="submission" date="2024-06" db="UniProtKB">
        <authorList>
            <consortium name="RefSeq"/>
        </authorList>
    </citation>
    <scope>NUCLEOTIDE SEQUENCE [LARGE SCALE GENOMIC DNA]</scope>
</reference>
<dbReference type="KEGG" id="cvn:111102933"/>
<reference evidence="4 5" key="2">
    <citation type="submission" date="2025-04" db="UniProtKB">
        <authorList>
            <consortium name="RefSeq"/>
        </authorList>
    </citation>
    <scope>IDENTIFICATION</scope>
    <source>
        <tissue evidence="4 5">Whole sample</tissue>
    </source>
</reference>
<evidence type="ECO:0000313" key="4">
    <source>
        <dbReference type="RefSeq" id="XP_022291627.1"/>
    </source>
</evidence>
<evidence type="ECO:0000256" key="1">
    <source>
        <dbReference type="SAM" id="Phobius"/>
    </source>
</evidence>
<evidence type="ECO:0000256" key="2">
    <source>
        <dbReference type="SAM" id="SignalP"/>
    </source>
</evidence>
<keyword evidence="1" id="KW-1133">Transmembrane helix</keyword>
<dbReference type="OrthoDB" id="6205719at2759"/>
<dbReference type="AlphaFoldDB" id="A0A8B8ANK9"/>
<dbReference type="SUPFAM" id="SSF47769">
    <property type="entry name" value="SAM/Pointed domain"/>
    <property type="match status" value="1"/>
</dbReference>
<proteinExistence type="predicted"/>
<name>A0A8B8ANK9_CRAVI</name>
<evidence type="ECO:0000313" key="5">
    <source>
        <dbReference type="RefSeq" id="XP_022291704.1"/>
    </source>
</evidence>
<keyword evidence="1" id="KW-0472">Membrane</keyword>
<dbReference type="GeneID" id="111102933"/>
<keyword evidence="2" id="KW-0732">Signal</keyword>
<keyword evidence="1" id="KW-0812">Transmembrane</keyword>
<dbReference type="RefSeq" id="XP_022291627.1">
    <property type="nucleotide sequence ID" value="XM_022435919.1"/>
</dbReference>
<organism evidence="3 5">
    <name type="scientific">Crassostrea virginica</name>
    <name type="common">Eastern oyster</name>
    <dbReference type="NCBI Taxonomy" id="6565"/>
    <lineage>
        <taxon>Eukaryota</taxon>
        <taxon>Metazoa</taxon>
        <taxon>Spiralia</taxon>
        <taxon>Lophotrochozoa</taxon>
        <taxon>Mollusca</taxon>
        <taxon>Bivalvia</taxon>
        <taxon>Autobranchia</taxon>
        <taxon>Pteriomorphia</taxon>
        <taxon>Ostreida</taxon>
        <taxon>Ostreoidea</taxon>
        <taxon>Ostreidae</taxon>
        <taxon>Crassostrea</taxon>
    </lineage>
</organism>